<dbReference type="Proteomes" id="UP000607653">
    <property type="component" value="Unassembled WGS sequence"/>
</dbReference>
<organism evidence="3 4">
    <name type="scientific">Nelumbo nucifera</name>
    <name type="common">Sacred lotus</name>
    <dbReference type="NCBI Taxonomy" id="4432"/>
    <lineage>
        <taxon>Eukaryota</taxon>
        <taxon>Viridiplantae</taxon>
        <taxon>Streptophyta</taxon>
        <taxon>Embryophyta</taxon>
        <taxon>Tracheophyta</taxon>
        <taxon>Spermatophyta</taxon>
        <taxon>Magnoliopsida</taxon>
        <taxon>Proteales</taxon>
        <taxon>Nelumbonaceae</taxon>
        <taxon>Nelumbo</taxon>
    </lineage>
</organism>
<comment type="subcellular location">
    <subcellularLocation>
        <location evidence="1">Nucleus</location>
    </subcellularLocation>
</comment>
<gene>
    <name evidence="3" type="ORF">HUJ06_023763</name>
</gene>
<keyword evidence="4" id="KW-1185">Reference proteome</keyword>
<dbReference type="AlphaFoldDB" id="A0A822XPE2"/>
<dbReference type="PANTHER" id="PTHR33172:SF38">
    <property type="entry name" value="GENOME ASSEMBLY, CHROMOSOME: A01"/>
    <property type="match status" value="1"/>
</dbReference>
<name>A0A822XPE2_NELNU</name>
<dbReference type="EMBL" id="DUZY01000001">
    <property type="protein sequence ID" value="DAD22300.1"/>
    <property type="molecule type" value="Genomic_DNA"/>
</dbReference>
<dbReference type="GO" id="GO:0005634">
    <property type="term" value="C:nucleus"/>
    <property type="evidence" value="ECO:0007669"/>
    <property type="project" value="UniProtKB-SubCell"/>
</dbReference>
<dbReference type="InterPro" id="IPR051992">
    <property type="entry name" value="OxStress_Response_Reg"/>
</dbReference>
<evidence type="ECO:0000256" key="1">
    <source>
        <dbReference type="ARBA" id="ARBA00004123"/>
    </source>
</evidence>
<evidence type="ECO:0000313" key="4">
    <source>
        <dbReference type="Proteomes" id="UP000607653"/>
    </source>
</evidence>
<dbReference type="PANTHER" id="PTHR33172">
    <property type="entry name" value="OS08G0516900 PROTEIN"/>
    <property type="match status" value="1"/>
</dbReference>
<proteinExistence type="predicted"/>
<evidence type="ECO:0000313" key="3">
    <source>
        <dbReference type="EMBL" id="DAD22300.1"/>
    </source>
</evidence>
<evidence type="ECO:0000256" key="2">
    <source>
        <dbReference type="ARBA" id="ARBA00023242"/>
    </source>
</evidence>
<dbReference type="GO" id="GO:0006950">
    <property type="term" value="P:response to stress"/>
    <property type="evidence" value="ECO:0007669"/>
    <property type="project" value="UniProtKB-ARBA"/>
</dbReference>
<keyword evidence="2" id="KW-0539">Nucleus</keyword>
<reference evidence="3 4" key="1">
    <citation type="journal article" date="2020" name="Mol. Biol. Evol.">
        <title>Distinct Expression and Methylation Patterns for Genes with Different Fates following a Single Whole-Genome Duplication in Flowering Plants.</title>
        <authorList>
            <person name="Shi T."/>
            <person name="Rahmani R.S."/>
            <person name="Gugger P.F."/>
            <person name="Wang M."/>
            <person name="Li H."/>
            <person name="Zhang Y."/>
            <person name="Li Z."/>
            <person name="Wang Q."/>
            <person name="Van de Peer Y."/>
            <person name="Marchal K."/>
            <person name="Chen J."/>
        </authorList>
    </citation>
    <scope>NUCLEOTIDE SEQUENCE [LARGE SCALE GENOMIC DNA]</scope>
    <source>
        <tissue evidence="3">Leaf</tissue>
    </source>
</reference>
<accession>A0A822XPE2</accession>
<comment type="caution">
    <text evidence="3">The sequence shown here is derived from an EMBL/GenBank/DDBJ whole genome shotgun (WGS) entry which is preliminary data.</text>
</comment>
<sequence>MSLGTELIWQNLKKGTEDTTAFDMDSLRNELPQNRKGLSRYYSGKSRSFACMEDVHCLEDLKKPKVIPNAKRKKCSDEQPSLVTPFHCRRVSSATHCAMPCIGV</sequence>
<protein>
    <submittedName>
        <fullName evidence="3">Uncharacterized protein</fullName>
    </submittedName>
</protein>